<organism evidence="4">
    <name type="scientific">Opuntia streptacantha</name>
    <name type="common">Prickly pear cactus</name>
    <name type="synonym">Opuntia cardona</name>
    <dbReference type="NCBI Taxonomy" id="393608"/>
    <lineage>
        <taxon>Eukaryota</taxon>
        <taxon>Viridiplantae</taxon>
        <taxon>Streptophyta</taxon>
        <taxon>Embryophyta</taxon>
        <taxon>Tracheophyta</taxon>
        <taxon>Spermatophyta</taxon>
        <taxon>Magnoliopsida</taxon>
        <taxon>eudicotyledons</taxon>
        <taxon>Gunneridae</taxon>
        <taxon>Pentapetalae</taxon>
        <taxon>Caryophyllales</taxon>
        <taxon>Cactineae</taxon>
        <taxon>Cactaceae</taxon>
        <taxon>Opuntioideae</taxon>
        <taxon>Opuntia</taxon>
    </lineage>
</organism>
<dbReference type="Pfam" id="PF14383">
    <property type="entry name" value="VARLMGL"/>
    <property type="match status" value="1"/>
</dbReference>
<evidence type="ECO:0000259" key="2">
    <source>
        <dbReference type="Pfam" id="PF14309"/>
    </source>
</evidence>
<protein>
    <recommendedName>
        <fullName evidence="5">DUF4378 domain-containing protein</fullName>
    </recommendedName>
</protein>
<evidence type="ECO:0000259" key="3">
    <source>
        <dbReference type="Pfam" id="PF14383"/>
    </source>
</evidence>
<feature type="region of interest" description="Disordered" evidence="1">
    <location>
        <begin position="373"/>
        <end position="495"/>
    </location>
</feature>
<reference evidence="4" key="2">
    <citation type="submission" date="2020-07" db="EMBL/GenBank/DDBJ databases">
        <authorList>
            <person name="Vera ALvarez R."/>
            <person name="Arias-Moreno D.M."/>
            <person name="Jimenez-Jacinto V."/>
            <person name="Jimenez-Bremont J.F."/>
            <person name="Swaminathan K."/>
            <person name="Moose S.P."/>
            <person name="Guerrero-Gonzalez M.L."/>
            <person name="Marino-Ramirez L."/>
            <person name="Landsman D."/>
            <person name="Rodriguez-Kessler M."/>
            <person name="Delgado-Sanchez P."/>
        </authorList>
    </citation>
    <scope>NUCLEOTIDE SEQUENCE</scope>
    <source>
        <tissue evidence="4">Cladode</tissue>
    </source>
</reference>
<accession>A0A7C9AC78</accession>
<name>A0A7C9AC78_OPUST</name>
<feature type="domain" description="DUF4378" evidence="2">
    <location>
        <begin position="606"/>
        <end position="751"/>
    </location>
</feature>
<dbReference type="InterPro" id="IPR032795">
    <property type="entry name" value="DUF3741-assoc"/>
</dbReference>
<evidence type="ECO:0000256" key="1">
    <source>
        <dbReference type="SAM" id="MobiDB-lite"/>
    </source>
</evidence>
<feature type="compositionally biased region" description="Basic and acidic residues" evidence="1">
    <location>
        <begin position="407"/>
        <end position="422"/>
    </location>
</feature>
<feature type="compositionally biased region" description="Basic and acidic residues" evidence="1">
    <location>
        <begin position="486"/>
        <end position="495"/>
    </location>
</feature>
<feature type="region of interest" description="Disordered" evidence="1">
    <location>
        <begin position="68"/>
        <end position="98"/>
    </location>
</feature>
<evidence type="ECO:0000313" key="4">
    <source>
        <dbReference type="EMBL" id="MBA4663576.1"/>
    </source>
</evidence>
<dbReference type="EMBL" id="GISG01220787">
    <property type="protein sequence ID" value="MBA4663576.1"/>
    <property type="molecule type" value="Transcribed_RNA"/>
</dbReference>
<reference evidence="4" key="1">
    <citation type="journal article" date="2013" name="J. Plant Res.">
        <title>Effect of fungi and light on seed germination of three Opuntia species from semiarid lands of central Mexico.</title>
        <authorList>
            <person name="Delgado-Sanchez P."/>
            <person name="Jimenez-Bremont J.F."/>
            <person name="Guerrero-Gonzalez Mde L."/>
            <person name="Flores J."/>
        </authorList>
    </citation>
    <scope>NUCLEOTIDE SEQUENCE</scope>
    <source>
        <tissue evidence="4">Cladode</tissue>
    </source>
</reference>
<dbReference type="InterPro" id="IPR033334">
    <property type="entry name" value="LNG1/2"/>
</dbReference>
<feature type="compositionally biased region" description="Polar residues" evidence="1">
    <location>
        <begin position="235"/>
        <end position="256"/>
    </location>
</feature>
<proteinExistence type="predicted"/>
<dbReference type="GO" id="GO:0051513">
    <property type="term" value="P:regulation of monopolar cell growth"/>
    <property type="evidence" value="ECO:0007669"/>
    <property type="project" value="InterPro"/>
</dbReference>
<dbReference type="PANTHER" id="PTHR31680">
    <property type="entry name" value="LONGIFOLIA PROTEIN"/>
    <property type="match status" value="1"/>
</dbReference>
<feature type="domain" description="DUF3741" evidence="3">
    <location>
        <begin position="160"/>
        <end position="185"/>
    </location>
</feature>
<dbReference type="PANTHER" id="PTHR31680:SF12">
    <property type="entry name" value="OS11G0587300 PROTEIN"/>
    <property type="match status" value="1"/>
</dbReference>
<feature type="region of interest" description="Disordered" evidence="1">
    <location>
        <begin position="223"/>
        <end position="274"/>
    </location>
</feature>
<evidence type="ECO:0008006" key="5">
    <source>
        <dbReference type="Google" id="ProtNLM"/>
    </source>
</evidence>
<feature type="compositionally biased region" description="Polar residues" evidence="1">
    <location>
        <begin position="423"/>
        <end position="435"/>
    </location>
</feature>
<dbReference type="AlphaFoldDB" id="A0A7C9AC78"/>
<sequence>MTSTTGIGVHDQNLERQIEKHMGGCMAGFFNLFDRSHLLSGKRLYPKRLPPPLPSSAVAHSASEPVSAVESPACSREFKKSQPPTPEPELRSPVIGDPPKAPLAVSTFEFKEAVKSPWKFSREAPRLSLDSRAVVDAKGELHPRQIRINTAAVAVGDGDEERENQRRSPSVIARLMGLEPLPSSTHSVSEAEIKKVELRRSASESRSRDYRFFDAPSFFSPKTEISGSAERKSDQFGNIQKPNCNTNAVSLSSVSHSKAKNQNQNNNQSSNHRRVMVERKSYYDTADFFPPEKYHHHQHQAVTIYGEIEKRLRMRGIDEPSKDLETLKNILEALQLKGLLHSSTTGKPHRNLVGDLRFGESFESPIVLMKPARTPPAIRRNVEPSVSPRTARSPGWAENRSSGPTVRRKDGPLSIETHRRGSETTTLRGSSQSPARSPRKTRRPSSDQTVNRSPRSRRPTVETERVGVPSGPEDDAEASTISESSSHTDNERWRAEEYREGRTLLERCDKLLHSIAEMNSNPNPNSNSVELPKPSPVSVLDSSFYKEDESSPSPVKKRNIDFKDEVVMELEDEEWSPSSSRSQLLLMQHPDHRHHPDTGSISDDSDFSYVSEVLRASMYLPQEKTDLFLLLEKKQGSIRGGKDKSKASILQRRLIFDTITEILDRTRQLPPWKAISESGSSPGQPTLGQIWAEFRKIQERGQSEDLLEVICGVLKKDLAGDSVNGWGDCHVEVSEAVLDIERLIFKDLITETIRDLAAFDGKSPPPRRKLVF</sequence>
<dbReference type="InterPro" id="IPR025486">
    <property type="entry name" value="DUF4378"/>
</dbReference>
<dbReference type="Pfam" id="PF14309">
    <property type="entry name" value="DUF4378"/>
    <property type="match status" value="1"/>
</dbReference>
<feature type="compositionally biased region" description="Low complexity" evidence="1">
    <location>
        <begin position="261"/>
        <end position="270"/>
    </location>
</feature>